<keyword evidence="4 7" id="KW-1133">Transmembrane helix</keyword>
<evidence type="ECO:0000256" key="4">
    <source>
        <dbReference type="ARBA" id="ARBA00022989"/>
    </source>
</evidence>
<evidence type="ECO:0000313" key="8">
    <source>
        <dbReference type="EMBL" id="QSI75694.1"/>
    </source>
</evidence>
<evidence type="ECO:0000256" key="2">
    <source>
        <dbReference type="ARBA" id="ARBA00022448"/>
    </source>
</evidence>
<dbReference type="PANTHER" id="PTHR42948:SF1">
    <property type="entry name" value="TRANSPORTER"/>
    <property type="match status" value="1"/>
</dbReference>
<evidence type="ECO:0000256" key="5">
    <source>
        <dbReference type="ARBA" id="ARBA00023136"/>
    </source>
</evidence>
<dbReference type="EMBL" id="CP071060">
    <property type="protein sequence ID" value="QSI75694.1"/>
    <property type="molecule type" value="Genomic_DNA"/>
</dbReference>
<feature type="transmembrane region" description="Helical" evidence="7">
    <location>
        <begin position="214"/>
        <end position="235"/>
    </location>
</feature>
<dbReference type="RefSeq" id="WP_206253500.1">
    <property type="nucleotide sequence ID" value="NZ_CP071060.1"/>
</dbReference>
<keyword evidence="3 6" id="KW-0812">Transmembrane</keyword>
<keyword evidence="9" id="KW-1185">Reference proteome</keyword>
<dbReference type="Pfam" id="PF00209">
    <property type="entry name" value="SNF"/>
    <property type="match status" value="2"/>
</dbReference>
<reference evidence="8 9" key="1">
    <citation type="submission" date="2021-02" db="EMBL/GenBank/DDBJ databases">
        <title>Niveibacterium changnyeongensis HC41.</title>
        <authorList>
            <person name="Kang M."/>
        </authorList>
    </citation>
    <scope>NUCLEOTIDE SEQUENCE [LARGE SCALE GENOMIC DNA]</scope>
    <source>
        <strain evidence="8 9">HC41</strain>
    </source>
</reference>
<name>A0ABX7M4Q8_9RHOO</name>
<feature type="transmembrane region" description="Helical" evidence="7">
    <location>
        <begin position="302"/>
        <end position="332"/>
    </location>
</feature>
<feature type="transmembrane region" description="Helical" evidence="7">
    <location>
        <begin position="426"/>
        <end position="446"/>
    </location>
</feature>
<keyword evidence="5 7" id="KW-0472">Membrane</keyword>
<keyword evidence="6" id="KW-0769">Symport</keyword>
<sequence>MSSSRDGFSSTFGVLAATLGSAVGLGNIWKFPYLTGANGGAGFLLVYLLATLLVGLPVMIAEISIGRAARGDAVSAFQRLRPTQHWGLIGVLGVIAALLIMAFYSEVAGWVFAYVAKAAAGGLLSTDPATLSAAFGGLVSDPASALLWQWAVLVLVGVIISLGVSRGIEAVTKRLMPILFLLLVVIGIRGLMLPGASEGLAFLFKPDFSKITPAVVLVAVGLAFFKLSVGMGTMVTYGSYFRAEQNVPLTAARVMLADLTVSMLAGIAIFPAVFAFGFKPEAGPSLVFITIPAVFASMPGGAFFMLAFFVLTAFAALGAMLSLVEVPVAVLAERFRLRRWQATLISIGAIGVLGSLAALSGSLTADWKLFGLNAFDLFDYVSSNILLPLGGILIALFVGTSWGRAEWLAELSNRGVLANGGVARGLFVLVRFVSPLLIVLVMLKGLGVF</sequence>
<feature type="transmembrane region" description="Helical" evidence="7">
    <location>
        <begin position="256"/>
        <end position="278"/>
    </location>
</feature>
<protein>
    <recommendedName>
        <fullName evidence="6">Transporter</fullName>
    </recommendedName>
</protein>
<gene>
    <name evidence="8" type="ORF">JY500_14480</name>
</gene>
<feature type="transmembrane region" description="Helical" evidence="7">
    <location>
        <begin position="175"/>
        <end position="194"/>
    </location>
</feature>
<feature type="transmembrane region" description="Helical" evidence="7">
    <location>
        <begin position="147"/>
        <end position="168"/>
    </location>
</feature>
<evidence type="ECO:0000256" key="3">
    <source>
        <dbReference type="ARBA" id="ARBA00022692"/>
    </source>
</evidence>
<evidence type="ECO:0000256" key="1">
    <source>
        <dbReference type="ARBA" id="ARBA00004141"/>
    </source>
</evidence>
<feature type="transmembrane region" description="Helical" evidence="7">
    <location>
        <begin position="86"/>
        <end position="104"/>
    </location>
</feature>
<organism evidence="8 9">
    <name type="scientific">Niveibacterium microcysteis</name>
    <dbReference type="NCBI Taxonomy" id="2811415"/>
    <lineage>
        <taxon>Bacteria</taxon>
        <taxon>Pseudomonadati</taxon>
        <taxon>Pseudomonadota</taxon>
        <taxon>Betaproteobacteria</taxon>
        <taxon>Rhodocyclales</taxon>
        <taxon>Rhodocyclaceae</taxon>
        <taxon>Niveibacterium</taxon>
    </lineage>
</organism>
<dbReference type="CDD" id="cd10336">
    <property type="entry name" value="SLC6sbd_Tyt1-Like"/>
    <property type="match status" value="1"/>
</dbReference>
<feature type="transmembrane region" description="Helical" evidence="7">
    <location>
        <begin position="40"/>
        <end position="65"/>
    </location>
</feature>
<keyword evidence="2 6" id="KW-0813">Transport</keyword>
<comment type="subcellular location">
    <subcellularLocation>
        <location evidence="1">Membrane</location>
        <topology evidence="1">Multi-pass membrane protein</topology>
    </subcellularLocation>
</comment>
<evidence type="ECO:0000256" key="6">
    <source>
        <dbReference type="RuleBase" id="RU003732"/>
    </source>
</evidence>
<evidence type="ECO:0000313" key="9">
    <source>
        <dbReference type="Proteomes" id="UP000663570"/>
    </source>
</evidence>
<dbReference type="InterPro" id="IPR047218">
    <property type="entry name" value="YocR/YhdH-like"/>
</dbReference>
<dbReference type="NCBIfam" id="NF037979">
    <property type="entry name" value="Na_transp"/>
    <property type="match status" value="1"/>
</dbReference>
<accession>A0ABX7M4Q8</accession>
<dbReference type="SUPFAM" id="SSF161070">
    <property type="entry name" value="SNF-like"/>
    <property type="match status" value="1"/>
</dbReference>
<dbReference type="PROSITE" id="PS50267">
    <property type="entry name" value="NA_NEUROTRAN_SYMP_3"/>
    <property type="match status" value="1"/>
</dbReference>
<dbReference type="PRINTS" id="PR00176">
    <property type="entry name" value="NANEUSMPORT"/>
</dbReference>
<dbReference type="InterPro" id="IPR037272">
    <property type="entry name" value="SNS_sf"/>
</dbReference>
<dbReference type="Proteomes" id="UP000663570">
    <property type="component" value="Chromosome"/>
</dbReference>
<dbReference type="PANTHER" id="PTHR42948">
    <property type="entry name" value="TRANSPORTER"/>
    <property type="match status" value="1"/>
</dbReference>
<feature type="transmembrane region" description="Helical" evidence="7">
    <location>
        <begin position="385"/>
        <end position="405"/>
    </location>
</feature>
<proteinExistence type="inferred from homology"/>
<dbReference type="PROSITE" id="PS00610">
    <property type="entry name" value="NA_NEUROTRAN_SYMP_1"/>
    <property type="match status" value="1"/>
</dbReference>
<evidence type="ECO:0000256" key="7">
    <source>
        <dbReference type="SAM" id="Phobius"/>
    </source>
</evidence>
<dbReference type="InterPro" id="IPR000175">
    <property type="entry name" value="Na/ntran_symport"/>
</dbReference>
<feature type="transmembrane region" description="Helical" evidence="7">
    <location>
        <begin position="344"/>
        <end position="365"/>
    </location>
</feature>
<comment type="similarity">
    <text evidence="6">Belongs to the sodium:neurotransmitter symporter (SNF) (TC 2.A.22) family.</text>
</comment>